<dbReference type="GO" id="GO:0046872">
    <property type="term" value="F:metal ion binding"/>
    <property type="evidence" value="ECO:0007669"/>
    <property type="project" value="UniProtKB-KW"/>
</dbReference>
<reference evidence="7" key="1">
    <citation type="submission" date="2017-07" db="EMBL/GenBank/DDBJ databases">
        <title>Comparative genome mining reveals phylogenetic distribution patterns of secondary metabolites in Amycolatopsis.</title>
        <authorList>
            <person name="Adamek M."/>
            <person name="Alanjary M."/>
            <person name="Sales-Ortells H."/>
            <person name="Goodfellow M."/>
            <person name="Bull A.T."/>
            <person name="Kalinowski J."/>
            <person name="Ziemert N."/>
        </authorList>
    </citation>
    <scope>NUCLEOTIDE SEQUENCE [LARGE SCALE GENOMIC DNA]</scope>
    <source>
        <strain evidence="7">H5</strain>
    </source>
</reference>
<dbReference type="OrthoDB" id="9801445at2"/>
<keyword evidence="3 6" id="KW-0378">Hydrolase</keyword>
<accession>A0A229SV38</accession>
<comment type="similarity">
    <text evidence="5">Belongs to the creatininase superfamily.</text>
</comment>
<evidence type="ECO:0000313" key="7">
    <source>
        <dbReference type="Proteomes" id="UP000215199"/>
    </source>
</evidence>
<comment type="cofactor">
    <cofactor evidence="1">
        <name>Zn(2+)</name>
        <dbReference type="ChEBI" id="CHEBI:29105"/>
    </cofactor>
</comment>
<keyword evidence="7" id="KW-1185">Reference proteome</keyword>
<name>A0A229SV38_9PSEU</name>
<dbReference type="GO" id="GO:0016811">
    <property type="term" value="F:hydrolase activity, acting on carbon-nitrogen (but not peptide) bonds, in linear amides"/>
    <property type="evidence" value="ECO:0007669"/>
    <property type="project" value="TreeGrafter"/>
</dbReference>
<dbReference type="RefSeq" id="WP_093951532.1">
    <property type="nucleotide sequence ID" value="NZ_NMUL01000039.1"/>
</dbReference>
<evidence type="ECO:0000313" key="6">
    <source>
        <dbReference type="EMBL" id="OXM62643.1"/>
    </source>
</evidence>
<evidence type="ECO:0000256" key="4">
    <source>
        <dbReference type="ARBA" id="ARBA00022833"/>
    </source>
</evidence>
<dbReference type="GO" id="GO:0009231">
    <property type="term" value="P:riboflavin biosynthetic process"/>
    <property type="evidence" value="ECO:0007669"/>
    <property type="project" value="TreeGrafter"/>
</dbReference>
<dbReference type="AlphaFoldDB" id="A0A229SV38"/>
<evidence type="ECO:0000256" key="5">
    <source>
        <dbReference type="ARBA" id="ARBA00024029"/>
    </source>
</evidence>
<comment type="caution">
    <text evidence="6">The sequence shown here is derived from an EMBL/GenBank/DDBJ whole genome shotgun (WGS) entry which is preliminary data.</text>
</comment>
<dbReference type="SUPFAM" id="SSF102215">
    <property type="entry name" value="Creatininase"/>
    <property type="match status" value="1"/>
</dbReference>
<keyword evidence="2" id="KW-0479">Metal-binding</keyword>
<evidence type="ECO:0000256" key="3">
    <source>
        <dbReference type="ARBA" id="ARBA00022801"/>
    </source>
</evidence>
<dbReference type="Pfam" id="PF02633">
    <property type="entry name" value="Creatininase"/>
    <property type="match status" value="1"/>
</dbReference>
<dbReference type="Gene3D" id="3.40.50.10310">
    <property type="entry name" value="Creatininase"/>
    <property type="match status" value="1"/>
</dbReference>
<organism evidence="6 7">
    <name type="scientific">Amycolatopsis vastitatis</name>
    <dbReference type="NCBI Taxonomy" id="1905142"/>
    <lineage>
        <taxon>Bacteria</taxon>
        <taxon>Bacillati</taxon>
        <taxon>Actinomycetota</taxon>
        <taxon>Actinomycetes</taxon>
        <taxon>Pseudonocardiales</taxon>
        <taxon>Pseudonocardiaceae</taxon>
        <taxon>Amycolatopsis</taxon>
    </lineage>
</organism>
<protein>
    <submittedName>
        <fullName evidence="6">Creatinine amidohydrolase</fullName>
    </submittedName>
</protein>
<dbReference type="PANTHER" id="PTHR35005:SF1">
    <property type="entry name" value="2-AMINO-5-FORMYLAMINO-6-RIBOSYLAMINOPYRIMIDIN-4(3H)-ONE 5'-MONOPHOSPHATE DEFORMYLASE"/>
    <property type="match status" value="1"/>
</dbReference>
<dbReference type="PANTHER" id="PTHR35005">
    <property type="entry name" value="3-DEHYDRO-SCYLLO-INOSOSE HYDROLASE"/>
    <property type="match status" value="1"/>
</dbReference>
<sequence>MTYFADLSSPQVAALVDGPRVPVLLLPLGAIEPHGPHAPLGTDPLISRGMCERAAERLAADEDVHVLVLPEVPYGVTRFASGFAGGVHIGEETLHSLLVDIGASLIGQRLRRILLVNNHFEPAHLVTLRRAVETLNFAYDGRVALLDLVRRRHAQRLTEEFRSGECHAGRYETSLVLADRPELVDQALMRTLPHVPVSLTAARSASVEGGGGGMDGLAAAPEDGGFRAMGMPEAYCGKPAEATAEEGTETFSTLTDLLVEAIRELAGE</sequence>
<gene>
    <name evidence="6" type="ORF">CF165_33170</name>
</gene>
<dbReference type="EMBL" id="NMUL01000039">
    <property type="protein sequence ID" value="OXM62643.1"/>
    <property type="molecule type" value="Genomic_DNA"/>
</dbReference>
<keyword evidence="4" id="KW-0862">Zinc</keyword>
<dbReference type="InterPro" id="IPR024087">
    <property type="entry name" value="Creatininase-like_sf"/>
</dbReference>
<proteinExistence type="inferred from homology"/>
<evidence type="ECO:0000256" key="2">
    <source>
        <dbReference type="ARBA" id="ARBA00022723"/>
    </source>
</evidence>
<dbReference type="InterPro" id="IPR003785">
    <property type="entry name" value="Creatininase/forma_Hydrolase"/>
</dbReference>
<dbReference type="Proteomes" id="UP000215199">
    <property type="component" value="Unassembled WGS sequence"/>
</dbReference>
<evidence type="ECO:0000256" key="1">
    <source>
        <dbReference type="ARBA" id="ARBA00001947"/>
    </source>
</evidence>